<dbReference type="PATRIC" id="fig|1423731.3.peg.1190"/>
<organism evidence="1 2">
    <name type="scientific">Liquorilactobacillus capillatus DSM 19910</name>
    <dbReference type="NCBI Taxonomy" id="1423731"/>
    <lineage>
        <taxon>Bacteria</taxon>
        <taxon>Bacillati</taxon>
        <taxon>Bacillota</taxon>
        <taxon>Bacilli</taxon>
        <taxon>Lactobacillales</taxon>
        <taxon>Lactobacillaceae</taxon>
        <taxon>Liquorilactobacillus</taxon>
    </lineage>
</organism>
<dbReference type="Proteomes" id="UP000051621">
    <property type="component" value="Unassembled WGS sequence"/>
</dbReference>
<sequence>MNTTNNIVPAQVVALKKQRVILKTETNEVITVDVPQGRKHDKFFMLTMADLLRSGLWIPVNRTLHQLMRYDWFDTSFKNYAF</sequence>
<dbReference type="STRING" id="1423731.FC81_GL001160"/>
<reference evidence="1 2" key="1">
    <citation type="journal article" date="2015" name="Genome Announc.">
        <title>Expanding the biotechnology potential of lactobacilli through comparative genomics of 213 strains and associated genera.</title>
        <authorList>
            <person name="Sun Z."/>
            <person name="Harris H.M."/>
            <person name="McCann A."/>
            <person name="Guo C."/>
            <person name="Argimon S."/>
            <person name="Zhang W."/>
            <person name="Yang X."/>
            <person name="Jeffery I.B."/>
            <person name="Cooney J.C."/>
            <person name="Kagawa T.F."/>
            <person name="Liu W."/>
            <person name="Song Y."/>
            <person name="Salvetti E."/>
            <person name="Wrobel A."/>
            <person name="Rasinkangas P."/>
            <person name="Parkhill J."/>
            <person name="Rea M.C."/>
            <person name="O'Sullivan O."/>
            <person name="Ritari J."/>
            <person name="Douillard F.P."/>
            <person name="Paul Ross R."/>
            <person name="Yang R."/>
            <person name="Briner A.E."/>
            <person name="Felis G.E."/>
            <person name="de Vos W.M."/>
            <person name="Barrangou R."/>
            <person name="Klaenhammer T.R."/>
            <person name="Caufield P.W."/>
            <person name="Cui Y."/>
            <person name="Zhang H."/>
            <person name="O'Toole P.W."/>
        </authorList>
    </citation>
    <scope>NUCLEOTIDE SEQUENCE [LARGE SCALE GENOMIC DNA]</scope>
    <source>
        <strain evidence="1 2">DSM 19910</strain>
    </source>
</reference>
<gene>
    <name evidence="1" type="ORF">FC81_GL001160</name>
</gene>
<evidence type="ECO:0000313" key="2">
    <source>
        <dbReference type="Proteomes" id="UP000051621"/>
    </source>
</evidence>
<proteinExistence type="predicted"/>
<accession>A0A0R1M0W6</accession>
<keyword evidence="2" id="KW-1185">Reference proteome</keyword>
<dbReference type="AlphaFoldDB" id="A0A0R1M0W6"/>
<dbReference type="EMBL" id="AZEF01000022">
    <property type="protein sequence ID" value="KRL01670.1"/>
    <property type="molecule type" value="Genomic_DNA"/>
</dbReference>
<name>A0A0R1M0W6_9LACO</name>
<evidence type="ECO:0000313" key="1">
    <source>
        <dbReference type="EMBL" id="KRL01670.1"/>
    </source>
</evidence>
<dbReference type="OrthoDB" id="2156798at2"/>
<dbReference type="RefSeq" id="WP_057743874.1">
    <property type="nucleotide sequence ID" value="NZ_AZEF01000022.1"/>
</dbReference>
<protein>
    <submittedName>
        <fullName evidence="1">Uncharacterized protein</fullName>
    </submittedName>
</protein>
<comment type="caution">
    <text evidence="1">The sequence shown here is derived from an EMBL/GenBank/DDBJ whole genome shotgun (WGS) entry which is preliminary data.</text>
</comment>